<dbReference type="PANTHER" id="PTHR47756">
    <property type="entry name" value="BLL6612 PROTEIN-RELATED"/>
    <property type="match status" value="1"/>
</dbReference>
<feature type="domain" description="RNA polymerase sigma factor 70 region 4 type 2" evidence="5">
    <location>
        <begin position="111"/>
        <end position="161"/>
    </location>
</feature>
<dbReference type="Gene3D" id="1.10.1740.10">
    <property type="match status" value="1"/>
</dbReference>
<evidence type="ECO:0000256" key="2">
    <source>
        <dbReference type="ARBA" id="ARBA00023015"/>
    </source>
</evidence>
<proteinExistence type="inferred from homology"/>
<evidence type="ECO:0000256" key="4">
    <source>
        <dbReference type="ARBA" id="ARBA00023163"/>
    </source>
</evidence>
<gene>
    <name evidence="7" type="ordered locus">RSal33209_2459</name>
</gene>
<accession>A9WS56</accession>
<dbReference type="InterPro" id="IPR046531">
    <property type="entry name" value="DUF6596"/>
</dbReference>
<dbReference type="SUPFAM" id="SSF88659">
    <property type="entry name" value="Sigma3 and sigma4 domains of RNA polymerase sigma factors"/>
    <property type="match status" value="1"/>
</dbReference>
<evidence type="ECO:0000256" key="3">
    <source>
        <dbReference type="ARBA" id="ARBA00023082"/>
    </source>
</evidence>
<keyword evidence="2" id="KW-0805">Transcription regulation</keyword>
<dbReference type="GO" id="GO:0003677">
    <property type="term" value="F:DNA binding"/>
    <property type="evidence" value="ECO:0007669"/>
    <property type="project" value="InterPro"/>
</dbReference>
<dbReference type="eggNOG" id="COG4941">
    <property type="taxonomic scope" value="Bacteria"/>
</dbReference>
<evidence type="ECO:0000259" key="5">
    <source>
        <dbReference type="Pfam" id="PF08281"/>
    </source>
</evidence>
<protein>
    <submittedName>
        <fullName evidence="7">RNA polymerase sigma factor</fullName>
    </submittedName>
</protein>
<evidence type="ECO:0000256" key="1">
    <source>
        <dbReference type="ARBA" id="ARBA00010641"/>
    </source>
</evidence>
<dbReference type="Pfam" id="PF08281">
    <property type="entry name" value="Sigma70_r4_2"/>
    <property type="match status" value="1"/>
</dbReference>
<dbReference type="STRING" id="288705.RSal33209_2459"/>
<keyword evidence="4" id="KW-0804">Transcription</keyword>
<reference evidence="8" key="1">
    <citation type="journal article" date="2008" name="J. Bacteriol.">
        <title>Genome sequence of the fish pathogen Renibacterium salmoninarum suggests reductive evolution away from an environmental Arthrobacter ancestor.</title>
        <authorList>
            <person name="Wiens G.D."/>
            <person name="Rockey D.D."/>
            <person name="Wu Z."/>
            <person name="Chang J."/>
            <person name="Levy R."/>
            <person name="Crane S."/>
            <person name="Chen D.S."/>
            <person name="Capri G.R."/>
            <person name="Burnett J.R."/>
            <person name="Sudheesh P.S."/>
            <person name="Schipma M.J."/>
            <person name="Burd H."/>
            <person name="Bhattacharyya A."/>
            <person name="Rhodes L.D."/>
            <person name="Kaul R."/>
            <person name="Strom M.S."/>
        </authorList>
    </citation>
    <scope>NUCLEOTIDE SEQUENCE [LARGE SCALE GENOMIC DNA]</scope>
    <source>
        <strain evidence="8">ATCC 33209 / DSM 20767 / JCM 11484 / NBRC 15589 / NCIMB 2235</strain>
    </source>
</reference>
<dbReference type="InterPro" id="IPR013325">
    <property type="entry name" value="RNA_pol_sigma_r2"/>
</dbReference>
<keyword evidence="3" id="KW-0731">Sigma factor</keyword>
<dbReference type="RefSeq" id="WP_012245847.1">
    <property type="nucleotide sequence ID" value="NC_010168.1"/>
</dbReference>
<evidence type="ECO:0000313" key="7">
    <source>
        <dbReference type="EMBL" id="ABY24185.1"/>
    </source>
</evidence>
<sequence>MSERFGDPGVAAAITSAHRLHCARLLGLLAVQWRDLDLAEECLADAFETAVRQWTLSGVPDNPPAWLLIVARRQAIDVRRRASTLAAKLPELTPSTISSAEQTMDDRLQLMFICAHPGLSSTDQLALTLRCVSGLAVPDVARLLLTSEATMAARLTRAKKRAALTKQAFHLPDGTEIASRMTAVLHVLYTLFTAGYAPATGSGVTDNALLDESIRLTRLLIVLRSSDARPRFLLALMLIQNSRRDARTDAGGMPILLSDQDRDRWRQQDLVEAQKLLSEMLSTAPEPYLLQALIAWESSSSLPNWQLILHYFDLLNSIAPSPIVLLNRAVVLAEIEGPAAALQEIDPLAKPLASHMMYYAIRSDLYRRQSSQDTSKVRCALNDYRKALSLSRNTANTKFLEARIAYLLTDPPS</sequence>
<evidence type="ECO:0000259" key="6">
    <source>
        <dbReference type="Pfam" id="PF20239"/>
    </source>
</evidence>
<comment type="similarity">
    <text evidence="1">Belongs to the sigma-70 factor family. ECF subfamily.</text>
</comment>
<dbReference type="Proteomes" id="UP000002007">
    <property type="component" value="Chromosome"/>
</dbReference>
<dbReference type="SUPFAM" id="SSF88946">
    <property type="entry name" value="Sigma2 domain of RNA polymerase sigma factors"/>
    <property type="match status" value="1"/>
</dbReference>
<dbReference type="EMBL" id="CP000910">
    <property type="protein sequence ID" value="ABY24185.1"/>
    <property type="molecule type" value="Genomic_DNA"/>
</dbReference>
<dbReference type="GO" id="GO:0016987">
    <property type="term" value="F:sigma factor activity"/>
    <property type="evidence" value="ECO:0007669"/>
    <property type="project" value="UniProtKB-KW"/>
</dbReference>
<name>A9WS56_RENSM</name>
<dbReference type="HOGENOM" id="CLU_035311_1_0_11"/>
<dbReference type="AlphaFoldDB" id="A9WS56"/>
<dbReference type="Pfam" id="PF20239">
    <property type="entry name" value="DUF6596"/>
    <property type="match status" value="1"/>
</dbReference>
<dbReference type="InterPro" id="IPR013249">
    <property type="entry name" value="RNA_pol_sigma70_r4_t2"/>
</dbReference>
<dbReference type="PANTHER" id="PTHR47756:SF2">
    <property type="entry name" value="BLL6612 PROTEIN"/>
    <property type="match status" value="1"/>
</dbReference>
<evidence type="ECO:0000313" key="8">
    <source>
        <dbReference type="Proteomes" id="UP000002007"/>
    </source>
</evidence>
<feature type="domain" description="DUF6596" evidence="6">
    <location>
        <begin position="180"/>
        <end position="280"/>
    </location>
</feature>
<dbReference type="KEGG" id="rsa:RSal33209_2459"/>
<dbReference type="InterPro" id="IPR013324">
    <property type="entry name" value="RNA_pol_sigma_r3/r4-like"/>
</dbReference>
<dbReference type="GO" id="GO:0006352">
    <property type="term" value="P:DNA-templated transcription initiation"/>
    <property type="evidence" value="ECO:0007669"/>
    <property type="project" value="InterPro"/>
</dbReference>
<keyword evidence="8" id="KW-1185">Reference proteome</keyword>
<organism evidence="7 8">
    <name type="scientific">Renibacterium salmoninarum (strain ATCC 33209 / DSM 20767 / JCM 11484 / NBRC 15589 / NCIMB 2235)</name>
    <dbReference type="NCBI Taxonomy" id="288705"/>
    <lineage>
        <taxon>Bacteria</taxon>
        <taxon>Bacillati</taxon>
        <taxon>Actinomycetota</taxon>
        <taxon>Actinomycetes</taxon>
        <taxon>Micrococcales</taxon>
        <taxon>Micrococcaceae</taxon>
        <taxon>Renibacterium</taxon>
    </lineage>
</organism>